<sequence length="269" mass="29196">MAKRRESLADVLLVLPWWVSVVVAAVAYALFAFVAPLYLAGNPFSAGIAVVAKNSAAFLAGLFLFIGVLSFARAFLIKRRFNELTSIEQVRQLAWRQFESIVGEAFRRRGYAVMENAVDGADGGVDLVLQKNGAKFYVQCKQWKLTKVGVKPIRELNGVIAAGDASGGFFVASGEYTNEARDFAHKCEIELIDGPALAEMIAQAREPEPYMDPTIGKHTNPATRAATVDPTCPACGGAMMRRKATRGPHAGQTFWGCSSYPRCRGVRSA</sequence>
<dbReference type="GO" id="GO:0016787">
    <property type="term" value="F:hydrolase activity"/>
    <property type="evidence" value="ECO:0007669"/>
    <property type="project" value="UniProtKB-KW"/>
</dbReference>
<gene>
    <name evidence="4" type="ORF">ACFPN2_22415</name>
</gene>
<keyword evidence="5" id="KW-1185">Reference proteome</keyword>
<dbReference type="Gene3D" id="3.40.1350.10">
    <property type="match status" value="1"/>
</dbReference>
<feature type="domain" description="DNA topoisomerase type IA zn finger" evidence="2">
    <location>
        <begin position="231"/>
        <end position="268"/>
    </location>
</feature>
<dbReference type="InterPro" id="IPR011335">
    <property type="entry name" value="Restrct_endonuc-II-like"/>
</dbReference>
<keyword evidence="4" id="KW-0540">Nuclease</keyword>
<dbReference type="SUPFAM" id="SSF52980">
    <property type="entry name" value="Restriction endonuclease-like"/>
    <property type="match status" value="1"/>
</dbReference>
<dbReference type="Pfam" id="PF01396">
    <property type="entry name" value="Zn_ribbon_Top1"/>
    <property type="match status" value="1"/>
</dbReference>
<name>A0ABV8SXV0_9GAMM</name>
<dbReference type="GO" id="GO:0004519">
    <property type="term" value="F:endonuclease activity"/>
    <property type="evidence" value="ECO:0007669"/>
    <property type="project" value="UniProtKB-KW"/>
</dbReference>
<proteinExistence type="predicted"/>
<dbReference type="InterPro" id="IPR011856">
    <property type="entry name" value="tRNA_endonuc-like_dom_sf"/>
</dbReference>
<evidence type="ECO:0000259" key="3">
    <source>
        <dbReference type="Pfam" id="PF04471"/>
    </source>
</evidence>
<evidence type="ECO:0000256" key="1">
    <source>
        <dbReference type="SAM" id="Phobius"/>
    </source>
</evidence>
<dbReference type="Pfam" id="PF04471">
    <property type="entry name" value="Mrr_cat"/>
    <property type="match status" value="1"/>
</dbReference>
<dbReference type="Gene3D" id="3.30.65.10">
    <property type="entry name" value="Bacterial Topoisomerase I, domain 1"/>
    <property type="match status" value="1"/>
</dbReference>
<dbReference type="InterPro" id="IPR013498">
    <property type="entry name" value="Topo_IA_Znf"/>
</dbReference>
<dbReference type="SUPFAM" id="SSF57783">
    <property type="entry name" value="Zinc beta-ribbon"/>
    <property type="match status" value="1"/>
</dbReference>
<evidence type="ECO:0000313" key="5">
    <source>
        <dbReference type="Proteomes" id="UP001595904"/>
    </source>
</evidence>
<protein>
    <submittedName>
        <fullName evidence="4">Restriction endonuclease</fullName>
        <ecNumber evidence="4">3.1.21.-</ecNumber>
    </submittedName>
</protein>
<accession>A0ABV8SXV0</accession>
<feature type="transmembrane region" description="Helical" evidence="1">
    <location>
        <begin position="12"/>
        <end position="35"/>
    </location>
</feature>
<organism evidence="4 5">
    <name type="scientific">Steroidobacter flavus</name>
    <dbReference type="NCBI Taxonomy" id="1842136"/>
    <lineage>
        <taxon>Bacteria</taxon>
        <taxon>Pseudomonadati</taxon>
        <taxon>Pseudomonadota</taxon>
        <taxon>Gammaproteobacteria</taxon>
        <taxon>Steroidobacterales</taxon>
        <taxon>Steroidobacteraceae</taxon>
        <taxon>Steroidobacter</taxon>
    </lineage>
</organism>
<dbReference type="PANTHER" id="PTHR30015">
    <property type="entry name" value="MRR RESTRICTION SYSTEM PROTEIN"/>
    <property type="match status" value="1"/>
</dbReference>
<dbReference type="PANTHER" id="PTHR30015:SF7">
    <property type="entry name" value="TYPE IV METHYL-DIRECTED RESTRICTION ENZYME ECOKMRR"/>
    <property type="match status" value="1"/>
</dbReference>
<keyword evidence="1" id="KW-0472">Membrane</keyword>
<dbReference type="Proteomes" id="UP001595904">
    <property type="component" value="Unassembled WGS sequence"/>
</dbReference>
<dbReference type="RefSeq" id="WP_380600748.1">
    <property type="nucleotide sequence ID" value="NZ_JBHSDU010000010.1"/>
</dbReference>
<evidence type="ECO:0000259" key="2">
    <source>
        <dbReference type="Pfam" id="PF01396"/>
    </source>
</evidence>
<keyword evidence="1" id="KW-1133">Transmembrane helix</keyword>
<comment type="caution">
    <text evidence="4">The sequence shown here is derived from an EMBL/GenBank/DDBJ whole genome shotgun (WGS) entry which is preliminary data.</text>
</comment>
<reference evidence="5" key="1">
    <citation type="journal article" date="2019" name="Int. J. Syst. Evol. Microbiol.">
        <title>The Global Catalogue of Microorganisms (GCM) 10K type strain sequencing project: providing services to taxonomists for standard genome sequencing and annotation.</title>
        <authorList>
            <consortium name="The Broad Institute Genomics Platform"/>
            <consortium name="The Broad Institute Genome Sequencing Center for Infectious Disease"/>
            <person name="Wu L."/>
            <person name="Ma J."/>
        </authorList>
    </citation>
    <scope>NUCLEOTIDE SEQUENCE [LARGE SCALE GENOMIC DNA]</scope>
    <source>
        <strain evidence="5">CGMCC 1.10759</strain>
    </source>
</reference>
<feature type="transmembrane region" description="Helical" evidence="1">
    <location>
        <begin position="55"/>
        <end position="76"/>
    </location>
</feature>
<dbReference type="InterPro" id="IPR007560">
    <property type="entry name" value="Restrct_endonuc_IV_Mrr"/>
</dbReference>
<dbReference type="EMBL" id="JBHSDU010000010">
    <property type="protein sequence ID" value="MFC4311852.1"/>
    <property type="molecule type" value="Genomic_DNA"/>
</dbReference>
<keyword evidence="4" id="KW-0255">Endonuclease</keyword>
<feature type="domain" description="Restriction endonuclease type IV Mrr" evidence="3">
    <location>
        <begin position="91"/>
        <end position="201"/>
    </location>
</feature>
<dbReference type="EC" id="3.1.21.-" evidence="4"/>
<keyword evidence="1" id="KW-0812">Transmembrane</keyword>
<evidence type="ECO:0000313" key="4">
    <source>
        <dbReference type="EMBL" id="MFC4311852.1"/>
    </source>
</evidence>
<dbReference type="InterPro" id="IPR052906">
    <property type="entry name" value="Type_IV_Methyl-Rstrct_Enzyme"/>
</dbReference>
<keyword evidence="4" id="KW-0378">Hydrolase</keyword>